<dbReference type="OrthoDB" id="1431247at2759"/>
<dbReference type="Gene3D" id="2.60.40.790">
    <property type="match status" value="1"/>
</dbReference>
<comment type="caution">
    <text evidence="6">The sequence shown here is derived from an EMBL/GenBank/DDBJ whole genome shotgun (WGS) entry which is preliminary data.</text>
</comment>
<comment type="similarity">
    <text evidence="2 3">Belongs to the small heat shock protein (HSP20) family.</text>
</comment>
<evidence type="ECO:0000313" key="5">
    <source>
        <dbReference type="EMBL" id="CDH49071.1"/>
    </source>
</evidence>
<proteinExistence type="inferred from homology"/>
<organism evidence="6 7">
    <name type="scientific">Lichtheimia corymbifera JMRC:FSU:9682</name>
    <dbReference type="NCBI Taxonomy" id="1263082"/>
    <lineage>
        <taxon>Eukaryota</taxon>
        <taxon>Fungi</taxon>
        <taxon>Fungi incertae sedis</taxon>
        <taxon>Mucoromycota</taxon>
        <taxon>Mucoromycotina</taxon>
        <taxon>Mucoromycetes</taxon>
        <taxon>Mucorales</taxon>
        <taxon>Lichtheimiaceae</taxon>
        <taxon>Lichtheimia</taxon>
    </lineage>
</organism>
<evidence type="ECO:0000256" key="2">
    <source>
        <dbReference type="PROSITE-ProRule" id="PRU00285"/>
    </source>
</evidence>
<dbReference type="Proteomes" id="UP000027586">
    <property type="component" value="Unassembled WGS sequence"/>
</dbReference>
<dbReference type="InterPro" id="IPR031107">
    <property type="entry name" value="Small_HSP"/>
</dbReference>
<evidence type="ECO:0000313" key="7">
    <source>
        <dbReference type="Proteomes" id="UP000027586"/>
    </source>
</evidence>
<evidence type="ECO:0000256" key="1">
    <source>
        <dbReference type="ARBA" id="ARBA00023016"/>
    </source>
</evidence>
<evidence type="ECO:0000256" key="3">
    <source>
        <dbReference type="RuleBase" id="RU003616"/>
    </source>
</evidence>
<keyword evidence="1 6" id="KW-0346">Stress response</keyword>
<dbReference type="Pfam" id="PF00011">
    <property type="entry name" value="HSP20"/>
    <property type="match status" value="1"/>
</dbReference>
<dbReference type="VEuPathDB" id="FungiDB:LCOR_00833.1"/>
<feature type="domain" description="SHSP" evidence="4">
    <location>
        <begin position="40"/>
        <end position="150"/>
    </location>
</feature>
<dbReference type="SUPFAM" id="SSF49764">
    <property type="entry name" value="HSP20-like chaperones"/>
    <property type="match status" value="1"/>
</dbReference>
<evidence type="ECO:0000313" key="6">
    <source>
        <dbReference type="EMBL" id="CDH61390.1"/>
    </source>
</evidence>
<accession>A0A068SH89</accession>
<dbReference type="InterPro" id="IPR008978">
    <property type="entry name" value="HSP20-like_chaperone"/>
</dbReference>
<dbReference type="PROSITE" id="PS01031">
    <property type="entry name" value="SHSP"/>
    <property type="match status" value="1"/>
</dbReference>
<evidence type="ECO:0000259" key="4">
    <source>
        <dbReference type="PROSITE" id="PS01031"/>
    </source>
</evidence>
<keyword evidence="7" id="KW-1185">Reference proteome</keyword>
<gene>
    <name evidence="5" type="ORF">LCOR_00833.1</name>
    <name evidence="6" type="ORF">LCOR_12166.1</name>
</gene>
<dbReference type="VEuPathDB" id="FungiDB:LCOR_12166.1"/>
<dbReference type="PANTHER" id="PTHR11527">
    <property type="entry name" value="HEAT-SHOCK PROTEIN 20 FAMILY MEMBER"/>
    <property type="match status" value="1"/>
</dbReference>
<name>A0A068SH89_9FUNG</name>
<sequence>MSLINWGNNNTLDNIERRMTNMMENFWDSARHGRLSERAFDTGGINPAVEITENDKAFNVHAELPGVHKEDIHVNVNDNSLTFSGESKHSTQTSTDNVRYSERRYGSFSRTIPVPDNVDKDHIEANFKDGVLDLSMPKTKSSTSKRITVN</sequence>
<dbReference type="EMBL" id="CBTN010000187">
    <property type="protein sequence ID" value="CDH61390.1"/>
    <property type="molecule type" value="Genomic_DNA"/>
</dbReference>
<dbReference type="AlphaFoldDB" id="A0A068SH89"/>
<protein>
    <submittedName>
        <fullName evidence="6">Heat shock protein hsp20</fullName>
    </submittedName>
</protein>
<dbReference type="STRING" id="1263082.A0A068SH89"/>
<dbReference type="CDD" id="cd06464">
    <property type="entry name" value="ACD_sHsps-like"/>
    <property type="match status" value="1"/>
</dbReference>
<reference evidence="6 7" key="1">
    <citation type="submission" date="2013-08" db="EMBL/GenBank/DDBJ databases">
        <title>Gene expansion shapes genome architecture in the human pathogen Lichtheimia corymbifera: an evolutionary genomics analysis in the ancient terrestrial Mucorales (Mucoromycotina).</title>
        <authorList>
            <person name="Schwartze V.U."/>
            <person name="Winter S."/>
            <person name="Shelest E."/>
            <person name="Marcet-Houben M."/>
            <person name="Horn F."/>
            <person name="Wehner S."/>
            <person name="Hoffmann K."/>
            <person name="Riege K."/>
            <person name="Sammeth M."/>
            <person name="Nowrousian M."/>
            <person name="Valiante V."/>
            <person name="Linde J."/>
            <person name="Jacobsen I.D."/>
            <person name="Marz M."/>
            <person name="Brakhage A.A."/>
            <person name="Gabaldon T."/>
            <person name="Bocker S."/>
            <person name="Voigt K."/>
        </authorList>
    </citation>
    <scope>NUCLEOTIDE SEQUENCE [LARGE SCALE GENOMIC DNA]</scope>
    <source>
        <strain evidence="6">FSU 9682</strain>
        <strain evidence="7">JMRC:FSU:9682</strain>
    </source>
</reference>
<dbReference type="InterPro" id="IPR002068">
    <property type="entry name" value="A-crystallin/Hsp20_dom"/>
</dbReference>
<dbReference type="EMBL" id="CBTN010000002">
    <property type="protein sequence ID" value="CDH49071.1"/>
    <property type="molecule type" value="Genomic_DNA"/>
</dbReference>